<organism evidence="1 2">
    <name type="scientific">Caerostris darwini</name>
    <dbReference type="NCBI Taxonomy" id="1538125"/>
    <lineage>
        <taxon>Eukaryota</taxon>
        <taxon>Metazoa</taxon>
        <taxon>Ecdysozoa</taxon>
        <taxon>Arthropoda</taxon>
        <taxon>Chelicerata</taxon>
        <taxon>Arachnida</taxon>
        <taxon>Araneae</taxon>
        <taxon>Araneomorphae</taxon>
        <taxon>Entelegynae</taxon>
        <taxon>Araneoidea</taxon>
        <taxon>Araneidae</taxon>
        <taxon>Caerostris</taxon>
    </lineage>
</organism>
<name>A0AAV4NWN5_9ARAC</name>
<keyword evidence="2" id="KW-1185">Reference proteome</keyword>
<dbReference type="EMBL" id="BPLQ01002149">
    <property type="protein sequence ID" value="GIX89229.1"/>
    <property type="molecule type" value="Genomic_DNA"/>
</dbReference>
<sequence>MDGWPNDVIGVQSRGVNTAAQGCPFEVHLFCRLQRGDSRVSQRVKSKEKK</sequence>
<evidence type="ECO:0000313" key="2">
    <source>
        <dbReference type="Proteomes" id="UP001054837"/>
    </source>
</evidence>
<accession>A0AAV4NWN5</accession>
<evidence type="ECO:0000313" key="1">
    <source>
        <dbReference type="EMBL" id="GIX89229.1"/>
    </source>
</evidence>
<dbReference type="Proteomes" id="UP001054837">
    <property type="component" value="Unassembled WGS sequence"/>
</dbReference>
<gene>
    <name evidence="1" type="ORF">CDAR_585241</name>
</gene>
<comment type="caution">
    <text evidence="1">The sequence shown here is derived from an EMBL/GenBank/DDBJ whole genome shotgun (WGS) entry which is preliminary data.</text>
</comment>
<dbReference type="AlphaFoldDB" id="A0AAV4NWN5"/>
<reference evidence="1 2" key="1">
    <citation type="submission" date="2021-06" db="EMBL/GenBank/DDBJ databases">
        <title>Caerostris darwini draft genome.</title>
        <authorList>
            <person name="Kono N."/>
            <person name="Arakawa K."/>
        </authorList>
    </citation>
    <scope>NUCLEOTIDE SEQUENCE [LARGE SCALE GENOMIC DNA]</scope>
</reference>
<feature type="non-terminal residue" evidence="1">
    <location>
        <position position="50"/>
    </location>
</feature>
<proteinExistence type="predicted"/>
<protein>
    <submittedName>
        <fullName evidence="1">Uncharacterized protein</fullName>
    </submittedName>
</protein>